<evidence type="ECO:0000313" key="3">
    <source>
        <dbReference type="Proteomes" id="UP000823775"/>
    </source>
</evidence>
<dbReference type="EMBL" id="JACEIK010001210">
    <property type="protein sequence ID" value="MCD7467216.1"/>
    <property type="molecule type" value="Genomic_DNA"/>
</dbReference>
<protein>
    <submittedName>
        <fullName evidence="2">Uncharacterized protein</fullName>
    </submittedName>
</protein>
<proteinExistence type="predicted"/>
<comment type="caution">
    <text evidence="2">The sequence shown here is derived from an EMBL/GenBank/DDBJ whole genome shotgun (WGS) entry which is preliminary data.</text>
</comment>
<dbReference type="Proteomes" id="UP000823775">
    <property type="component" value="Unassembled WGS sequence"/>
</dbReference>
<gene>
    <name evidence="2" type="ORF">HAX54_004530</name>
</gene>
<accession>A0ABS8T752</accession>
<evidence type="ECO:0000256" key="1">
    <source>
        <dbReference type="SAM" id="MobiDB-lite"/>
    </source>
</evidence>
<feature type="compositionally biased region" description="Polar residues" evidence="1">
    <location>
        <begin position="46"/>
        <end position="58"/>
    </location>
</feature>
<organism evidence="2 3">
    <name type="scientific">Datura stramonium</name>
    <name type="common">Jimsonweed</name>
    <name type="synonym">Common thornapple</name>
    <dbReference type="NCBI Taxonomy" id="4076"/>
    <lineage>
        <taxon>Eukaryota</taxon>
        <taxon>Viridiplantae</taxon>
        <taxon>Streptophyta</taxon>
        <taxon>Embryophyta</taxon>
        <taxon>Tracheophyta</taxon>
        <taxon>Spermatophyta</taxon>
        <taxon>Magnoliopsida</taxon>
        <taxon>eudicotyledons</taxon>
        <taxon>Gunneridae</taxon>
        <taxon>Pentapetalae</taxon>
        <taxon>asterids</taxon>
        <taxon>lamiids</taxon>
        <taxon>Solanales</taxon>
        <taxon>Solanaceae</taxon>
        <taxon>Solanoideae</taxon>
        <taxon>Datureae</taxon>
        <taxon>Datura</taxon>
    </lineage>
</organism>
<reference evidence="2 3" key="1">
    <citation type="journal article" date="2021" name="BMC Genomics">
        <title>Datura genome reveals duplications of psychoactive alkaloid biosynthetic genes and high mutation rate following tissue culture.</title>
        <authorList>
            <person name="Rajewski A."/>
            <person name="Carter-House D."/>
            <person name="Stajich J."/>
            <person name="Litt A."/>
        </authorList>
    </citation>
    <scope>NUCLEOTIDE SEQUENCE [LARGE SCALE GENOMIC DNA]</scope>
    <source>
        <strain evidence="2">AR-01</strain>
    </source>
</reference>
<feature type="compositionally biased region" description="Pro residues" evidence="1">
    <location>
        <begin position="63"/>
        <end position="74"/>
    </location>
</feature>
<feature type="non-terminal residue" evidence="2">
    <location>
        <position position="1"/>
    </location>
</feature>
<evidence type="ECO:0000313" key="2">
    <source>
        <dbReference type="EMBL" id="MCD7467216.1"/>
    </source>
</evidence>
<feature type="region of interest" description="Disordered" evidence="1">
    <location>
        <begin position="46"/>
        <end position="74"/>
    </location>
</feature>
<keyword evidence="3" id="KW-1185">Reference proteome</keyword>
<sequence length="74" mass="7820">DILGGEEEGQLLVAHVGLKVIVEAEFPLQIELHLIYLPSAIMHQGSSVGTQHATTTSGRVPETPIPQPPIVATS</sequence>
<name>A0ABS8T752_DATST</name>